<keyword evidence="6" id="KW-0812">Transmembrane</keyword>
<evidence type="ECO:0000256" key="3">
    <source>
        <dbReference type="ARBA" id="ARBA00022960"/>
    </source>
</evidence>
<dbReference type="NCBIfam" id="TIGR00219">
    <property type="entry name" value="mreC"/>
    <property type="match status" value="1"/>
</dbReference>
<feature type="transmembrane region" description="Helical" evidence="6">
    <location>
        <begin position="21"/>
        <end position="39"/>
    </location>
</feature>
<dbReference type="InterPro" id="IPR007221">
    <property type="entry name" value="MreC"/>
</dbReference>
<proteinExistence type="inferred from homology"/>
<keyword evidence="6" id="KW-1133">Transmembrane helix</keyword>
<dbReference type="InterPro" id="IPR042177">
    <property type="entry name" value="Cell/Rod_1"/>
</dbReference>
<dbReference type="Gene3D" id="2.40.10.350">
    <property type="entry name" value="Rod shape-determining protein MreC, domain 2"/>
    <property type="match status" value="1"/>
</dbReference>
<evidence type="ECO:0000256" key="6">
    <source>
        <dbReference type="SAM" id="Phobius"/>
    </source>
</evidence>
<gene>
    <name evidence="8" type="primary">mreC</name>
    <name evidence="8" type="ORF">ACFOW6_01290</name>
</gene>
<dbReference type="Pfam" id="PF04085">
    <property type="entry name" value="MreC"/>
    <property type="match status" value="1"/>
</dbReference>
<evidence type="ECO:0000256" key="2">
    <source>
        <dbReference type="ARBA" id="ARBA00013855"/>
    </source>
</evidence>
<feature type="domain" description="Rod shape-determining protein MreC beta-barrel core" evidence="7">
    <location>
        <begin position="133"/>
        <end position="256"/>
    </location>
</feature>
<evidence type="ECO:0000256" key="4">
    <source>
        <dbReference type="ARBA" id="ARBA00032089"/>
    </source>
</evidence>
<dbReference type="EMBL" id="JBHSCW010000001">
    <property type="protein sequence ID" value="MFC4350168.1"/>
    <property type="molecule type" value="Genomic_DNA"/>
</dbReference>
<accession>A0ABV8UFW3</accession>
<dbReference type="PANTHER" id="PTHR34138">
    <property type="entry name" value="CELL SHAPE-DETERMINING PROTEIN MREC"/>
    <property type="match status" value="1"/>
</dbReference>
<dbReference type="InterPro" id="IPR055342">
    <property type="entry name" value="MreC_beta-barrel_core"/>
</dbReference>
<dbReference type="InterPro" id="IPR042175">
    <property type="entry name" value="Cell/Rod_MreC_2"/>
</dbReference>
<keyword evidence="3" id="KW-0133">Cell shape</keyword>
<dbReference type="Gene3D" id="2.40.10.340">
    <property type="entry name" value="Rod shape-determining protein MreC, domain 1"/>
    <property type="match status" value="1"/>
</dbReference>
<dbReference type="Proteomes" id="UP001595799">
    <property type="component" value="Unassembled WGS sequence"/>
</dbReference>
<evidence type="ECO:0000259" key="7">
    <source>
        <dbReference type="Pfam" id="PF04085"/>
    </source>
</evidence>
<dbReference type="PANTHER" id="PTHR34138:SF1">
    <property type="entry name" value="CELL SHAPE-DETERMINING PROTEIN MREC"/>
    <property type="match status" value="1"/>
</dbReference>
<dbReference type="RefSeq" id="WP_382420349.1">
    <property type="nucleotide sequence ID" value="NZ_JBHSCW010000001.1"/>
</dbReference>
<comment type="similarity">
    <text evidence="1">Belongs to the MreC family.</text>
</comment>
<sequence length="293" mass="31764">MKHRTGTVTRIATPLKAWAQRFSFLLVVGMTFALMLMGSTDNRLIETLRSQVVDMTTPVLQTLSQPVHSVEQMVENVREIAELRQINADLRAENERLMAWHHRAQQLEAENTALRDMLNLVPEPDTRFVTARVVGDSGGAFVRSVLIAAGSEQGIERGQAALAGEGLVGSVVEVAENSARVLLLTDLNSRIPVAVGQEGKRAVLAGDNSPEPALRYLAPDEEVSVGEPIITSGDGGVFPSGLPIGVISRVDDSGARVRLYADWRGPEFLRLVDYELPGLIAPLIDGQDRTAVN</sequence>
<keyword evidence="9" id="KW-1185">Reference proteome</keyword>
<name>A0ABV8UFW3_9PROT</name>
<feature type="coiled-coil region" evidence="5">
    <location>
        <begin position="73"/>
        <end position="110"/>
    </location>
</feature>
<evidence type="ECO:0000256" key="5">
    <source>
        <dbReference type="SAM" id="Coils"/>
    </source>
</evidence>
<reference evidence="9" key="1">
    <citation type="journal article" date="2019" name="Int. J. Syst. Evol. Microbiol.">
        <title>The Global Catalogue of Microorganisms (GCM) 10K type strain sequencing project: providing services to taxonomists for standard genome sequencing and annotation.</title>
        <authorList>
            <consortium name="The Broad Institute Genomics Platform"/>
            <consortium name="The Broad Institute Genome Sequencing Center for Infectious Disease"/>
            <person name="Wu L."/>
            <person name="Ma J."/>
        </authorList>
    </citation>
    <scope>NUCLEOTIDE SEQUENCE [LARGE SCALE GENOMIC DNA]</scope>
    <source>
        <strain evidence="9">CECT 8472</strain>
    </source>
</reference>
<protein>
    <recommendedName>
        <fullName evidence="2">Cell shape-determining protein MreC</fullName>
    </recommendedName>
    <alternativeName>
        <fullName evidence="4">Cell shape protein MreC</fullName>
    </alternativeName>
</protein>
<keyword evidence="6" id="KW-0472">Membrane</keyword>
<evidence type="ECO:0000256" key="1">
    <source>
        <dbReference type="ARBA" id="ARBA00009369"/>
    </source>
</evidence>
<keyword evidence="5" id="KW-0175">Coiled coil</keyword>
<organism evidence="8 9">
    <name type="scientific">Fodinicurvata halophila</name>
    <dbReference type="NCBI Taxonomy" id="1419723"/>
    <lineage>
        <taxon>Bacteria</taxon>
        <taxon>Pseudomonadati</taxon>
        <taxon>Pseudomonadota</taxon>
        <taxon>Alphaproteobacteria</taxon>
        <taxon>Rhodospirillales</taxon>
        <taxon>Rhodovibrionaceae</taxon>
        <taxon>Fodinicurvata</taxon>
    </lineage>
</organism>
<evidence type="ECO:0000313" key="9">
    <source>
        <dbReference type="Proteomes" id="UP001595799"/>
    </source>
</evidence>
<comment type="caution">
    <text evidence="8">The sequence shown here is derived from an EMBL/GenBank/DDBJ whole genome shotgun (WGS) entry which is preliminary data.</text>
</comment>
<evidence type="ECO:0000313" key="8">
    <source>
        <dbReference type="EMBL" id="MFC4350168.1"/>
    </source>
</evidence>